<dbReference type="EMBL" id="AP014548">
    <property type="protein sequence ID" value="BAO56132.1"/>
    <property type="molecule type" value="Genomic_DNA"/>
</dbReference>
<dbReference type="PANTHER" id="PTHR10900:SF77">
    <property type="entry name" value="FI19380P1"/>
    <property type="match status" value="1"/>
</dbReference>
<evidence type="ECO:0000313" key="2">
    <source>
        <dbReference type="EMBL" id="BAO56132.1"/>
    </source>
</evidence>
<dbReference type="HOGENOM" id="CLU_031281_4_1_10"/>
<keyword evidence="3" id="KW-1185">Reference proteome</keyword>
<feature type="domain" description="FAS1" evidence="1">
    <location>
        <begin position="23"/>
        <end position="167"/>
    </location>
</feature>
<dbReference type="Pfam" id="PF02469">
    <property type="entry name" value="Fasciclin"/>
    <property type="match status" value="1"/>
</dbReference>
<evidence type="ECO:0000259" key="1">
    <source>
        <dbReference type="PROSITE" id="PS50213"/>
    </source>
</evidence>
<dbReference type="KEGG" id="nmf:NMS_2123"/>
<reference evidence="2 3" key="1">
    <citation type="journal article" date="2014" name="Proc. Natl. Acad. Sci. U.S.A.">
        <title>Functional characterization of flavobacteria rhodopsins reveals a unique class of light-driven chloride pump in bacteria.</title>
        <authorList>
            <person name="Yoshizawa S."/>
            <person name="Kumagai Y."/>
            <person name="Kim H."/>
            <person name="Ogura Y."/>
            <person name="Hayashi T."/>
            <person name="Iwasaki W."/>
            <person name="DeLong E.F."/>
            <person name="Kogure K."/>
        </authorList>
    </citation>
    <scope>NUCLEOTIDE SEQUENCE [LARGE SCALE GENOMIC DNA]</scope>
    <source>
        <strain evidence="2 3">S1-08</strain>
    </source>
</reference>
<dbReference type="InterPro" id="IPR000782">
    <property type="entry name" value="FAS1_domain"/>
</dbReference>
<accession>W8VXL4</accession>
<dbReference type="PROSITE" id="PS50213">
    <property type="entry name" value="FAS1"/>
    <property type="match status" value="1"/>
</dbReference>
<proteinExistence type="predicted"/>
<dbReference type="InterPro" id="IPR036378">
    <property type="entry name" value="FAS1_dom_sf"/>
</dbReference>
<dbReference type="Gene3D" id="2.30.180.10">
    <property type="entry name" value="FAS1 domain"/>
    <property type="match status" value="1"/>
</dbReference>
<organism evidence="2 3">
    <name type="scientific">Nonlabens marinus S1-08</name>
    <dbReference type="NCBI Taxonomy" id="1454201"/>
    <lineage>
        <taxon>Bacteria</taxon>
        <taxon>Pseudomonadati</taxon>
        <taxon>Bacteroidota</taxon>
        <taxon>Flavobacteriia</taxon>
        <taxon>Flavobacteriales</taxon>
        <taxon>Flavobacteriaceae</taxon>
        <taxon>Nonlabens</taxon>
    </lineage>
</organism>
<dbReference type="GO" id="GO:0005615">
    <property type="term" value="C:extracellular space"/>
    <property type="evidence" value="ECO:0007669"/>
    <property type="project" value="TreeGrafter"/>
</dbReference>
<dbReference type="STRING" id="1454201.NMS_2123"/>
<dbReference type="SMART" id="SM00554">
    <property type="entry name" value="FAS1"/>
    <property type="match status" value="1"/>
</dbReference>
<protein>
    <submittedName>
        <fullName evidence="2">Bll0507 protein</fullName>
    </submittedName>
</protein>
<dbReference type="FunFam" id="2.30.180.10:FF:000019">
    <property type="entry name" value="Cell surface lipoprotein"/>
    <property type="match status" value="1"/>
</dbReference>
<gene>
    <name evidence="2" type="ORF">NMS_2123</name>
</gene>
<dbReference type="AlphaFoldDB" id="W8VXL4"/>
<name>W8VXL4_9FLAO</name>
<dbReference type="SUPFAM" id="SSF82153">
    <property type="entry name" value="FAS1 domain"/>
    <property type="match status" value="1"/>
</dbReference>
<dbReference type="PANTHER" id="PTHR10900">
    <property type="entry name" value="PERIOSTIN-RELATED"/>
    <property type="match status" value="1"/>
</dbReference>
<dbReference type="RefSeq" id="WP_231862411.1">
    <property type="nucleotide sequence ID" value="NZ_AP014548.1"/>
</dbReference>
<dbReference type="InterPro" id="IPR050904">
    <property type="entry name" value="Adhesion/Biosynth-related"/>
</dbReference>
<sequence length="170" mass="17628">MEGDKMMNDEKTVMVGGAAMYPSKNIVENAVNSKDHTTLVAAVKAADLVSTLQGEGPFTVFAPTNAAFEKLPAGTVETLLKPENKTALQGVLTYHVVAGNFSAKNIIDAINKNNGSFTVTTVNGQKLTASLKGGKVILTDAKGGTSTVTIADVNQSNGVIHVVDTVLLPA</sequence>
<dbReference type="Proteomes" id="UP000031760">
    <property type="component" value="Chromosome"/>
</dbReference>
<evidence type="ECO:0000313" key="3">
    <source>
        <dbReference type="Proteomes" id="UP000031760"/>
    </source>
</evidence>